<sequence>MEIIGCVWFLKNLFVCYFIARFVKCVKIPVEITFPLSWVILLIIPFGGTLMINFLYFYFCIGYLIHKYLDYLQTYKIPLFGISLVFFIIAVCQNWTNLSEKVDMNLLMYSSFRFMVQVFVGLSGSIVVIGICELIYKLFGKRQRVGKILSYFSTIGRYTLGIYVVQTFIIERLITAYIKLNEIVISSAFTDIIFIPLIGSALCLVCYYVVRITQSIKVINILFYGGQK</sequence>
<evidence type="ECO:0000313" key="4">
    <source>
        <dbReference type="Proteomes" id="UP000003327"/>
    </source>
</evidence>
<organism evidence="3 4">
    <name type="scientific">Prevotella veroralis F0319</name>
    <dbReference type="NCBI Taxonomy" id="649761"/>
    <lineage>
        <taxon>Bacteria</taxon>
        <taxon>Pseudomonadati</taxon>
        <taxon>Bacteroidota</taxon>
        <taxon>Bacteroidia</taxon>
        <taxon>Bacteroidales</taxon>
        <taxon>Prevotellaceae</taxon>
        <taxon>Prevotella</taxon>
    </lineage>
</organism>
<keyword evidence="1" id="KW-0812">Transmembrane</keyword>
<feature type="transmembrane region" description="Helical" evidence="1">
    <location>
        <begin position="38"/>
        <end position="65"/>
    </location>
</feature>
<gene>
    <name evidence="3" type="ORF">HMPREF0973_01692</name>
</gene>
<evidence type="ECO:0000313" key="3">
    <source>
        <dbReference type="EMBL" id="EEX18496.1"/>
    </source>
</evidence>
<dbReference type="AlphaFoldDB" id="C9MPZ3"/>
<dbReference type="RefSeq" id="WP_004383362.1">
    <property type="nucleotide sequence ID" value="NZ_GG698714.1"/>
</dbReference>
<name>C9MPZ3_9BACT</name>
<dbReference type="HOGENOM" id="CLU_023915_2_1_10"/>
<feature type="transmembrane region" description="Helical" evidence="1">
    <location>
        <begin position="116"/>
        <end position="139"/>
    </location>
</feature>
<evidence type="ECO:0000259" key="2">
    <source>
        <dbReference type="Pfam" id="PF01757"/>
    </source>
</evidence>
<keyword evidence="1" id="KW-1133">Transmembrane helix</keyword>
<dbReference type="Proteomes" id="UP000003327">
    <property type="component" value="Unassembled WGS sequence"/>
</dbReference>
<feature type="transmembrane region" description="Helical" evidence="1">
    <location>
        <begin position="77"/>
        <end position="96"/>
    </location>
</feature>
<dbReference type="STRING" id="649761.HMPREF0973_01692"/>
<reference evidence="3 4" key="1">
    <citation type="submission" date="2009-09" db="EMBL/GenBank/DDBJ databases">
        <authorList>
            <person name="Weinstock G."/>
            <person name="Sodergren E."/>
            <person name="Clifton S."/>
            <person name="Fulton L."/>
            <person name="Fulton B."/>
            <person name="Courtney L."/>
            <person name="Fronick C."/>
            <person name="Harrison M."/>
            <person name="Strong C."/>
            <person name="Farmer C."/>
            <person name="Delahaunty K."/>
            <person name="Markovic C."/>
            <person name="Hall O."/>
            <person name="Minx P."/>
            <person name="Tomlinson C."/>
            <person name="Mitreva M."/>
            <person name="Nelson J."/>
            <person name="Hou S."/>
            <person name="Wollam A."/>
            <person name="Pepin K.H."/>
            <person name="Johnson M."/>
            <person name="Bhonagiri V."/>
            <person name="Nash W.E."/>
            <person name="Warren W."/>
            <person name="Chinwalla A."/>
            <person name="Mardis E.R."/>
            <person name="Wilson R.K."/>
        </authorList>
    </citation>
    <scope>NUCLEOTIDE SEQUENCE [LARGE SCALE GENOMIC DNA]</scope>
    <source>
        <strain evidence="3 4">F0319</strain>
    </source>
</reference>
<proteinExistence type="predicted"/>
<evidence type="ECO:0000256" key="1">
    <source>
        <dbReference type="SAM" id="Phobius"/>
    </source>
</evidence>
<dbReference type="InterPro" id="IPR002656">
    <property type="entry name" value="Acyl_transf_3_dom"/>
</dbReference>
<feature type="domain" description="Acyltransferase 3" evidence="2">
    <location>
        <begin position="5"/>
        <end position="210"/>
    </location>
</feature>
<protein>
    <recommendedName>
        <fullName evidence="2">Acyltransferase 3 domain-containing protein</fullName>
    </recommendedName>
</protein>
<feature type="transmembrane region" description="Helical" evidence="1">
    <location>
        <begin position="192"/>
        <end position="210"/>
    </location>
</feature>
<dbReference type="EMBL" id="ACVA01000036">
    <property type="protein sequence ID" value="EEX18496.1"/>
    <property type="molecule type" value="Genomic_DNA"/>
</dbReference>
<keyword evidence="4" id="KW-1185">Reference proteome</keyword>
<comment type="caution">
    <text evidence="3">The sequence shown here is derived from an EMBL/GenBank/DDBJ whole genome shotgun (WGS) entry which is preliminary data.</text>
</comment>
<dbReference type="GO" id="GO:0016747">
    <property type="term" value="F:acyltransferase activity, transferring groups other than amino-acyl groups"/>
    <property type="evidence" value="ECO:0007669"/>
    <property type="project" value="InterPro"/>
</dbReference>
<keyword evidence="1" id="KW-0472">Membrane</keyword>
<dbReference type="Pfam" id="PF01757">
    <property type="entry name" value="Acyl_transf_3"/>
    <property type="match status" value="1"/>
</dbReference>
<accession>C9MPZ3</accession>